<accession>A0A7W9T3I2</accession>
<protein>
    <submittedName>
        <fullName evidence="2">Uncharacterized protein</fullName>
    </submittedName>
</protein>
<gene>
    <name evidence="2" type="ORF">HNQ93_003269</name>
</gene>
<dbReference type="EMBL" id="JACHGG010000004">
    <property type="protein sequence ID" value="MBB6060403.1"/>
    <property type="molecule type" value="Genomic_DNA"/>
</dbReference>
<evidence type="ECO:0000256" key="1">
    <source>
        <dbReference type="SAM" id="MobiDB-lite"/>
    </source>
</evidence>
<evidence type="ECO:0000313" key="3">
    <source>
        <dbReference type="Proteomes" id="UP000532746"/>
    </source>
</evidence>
<name>A0A7W9T3I2_9BACT</name>
<proteinExistence type="predicted"/>
<organism evidence="2 3">
    <name type="scientific">Hymenobacter luteus</name>
    <dbReference type="NCBI Taxonomy" id="1411122"/>
    <lineage>
        <taxon>Bacteria</taxon>
        <taxon>Pseudomonadati</taxon>
        <taxon>Bacteroidota</taxon>
        <taxon>Cytophagia</taxon>
        <taxon>Cytophagales</taxon>
        <taxon>Hymenobacteraceae</taxon>
        <taxon>Hymenobacter</taxon>
    </lineage>
</organism>
<sequence>MWLLLGPGRSTPSQQQRANQPKKSTLHIKFVKA</sequence>
<comment type="caution">
    <text evidence="2">The sequence shown here is derived from an EMBL/GenBank/DDBJ whole genome shotgun (WGS) entry which is preliminary data.</text>
</comment>
<feature type="compositionally biased region" description="Basic residues" evidence="1">
    <location>
        <begin position="24"/>
        <end position="33"/>
    </location>
</feature>
<feature type="compositionally biased region" description="Polar residues" evidence="1">
    <location>
        <begin position="10"/>
        <end position="23"/>
    </location>
</feature>
<evidence type="ECO:0000313" key="2">
    <source>
        <dbReference type="EMBL" id="MBB6060403.1"/>
    </source>
</evidence>
<feature type="region of interest" description="Disordered" evidence="1">
    <location>
        <begin position="1"/>
        <end position="33"/>
    </location>
</feature>
<reference evidence="2 3" key="1">
    <citation type="submission" date="2020-08" db="EMBL/GenBank/DDBJ databases">
        <title>Genomic Encyclopedia of Type Strains, Phase IV (KMG-IV): sequencing the most valuable type-strain genomes for metagenomic binning, comparative biology and taxonomic classification.</title>
        <authorList>
            <person name="Goeker M."/>
        </authorList>
    </citation>
    <scope>NUCLEOTIDE SEQUENCE [LARGE SCALE GENOMIC DNA]</scope>
    <source>
        <strain evidence="2 3">DSM 26718</strain>
    </source>
</reference>
<dbReference type="AlphaFoldDB" id="A0A7W9T3I2"/>
<keyword evidence="3" id="KW-1185">Reference proteome</keyword>
<dbReference type="Proteomes" id="UP000532746">
    <property type="component" value="Unassembled WGS sequence"/>
</dbReference>